<dbReference type="Proteomes" id="UP000646827">
    <property type="component" value="Unassembled WGS sequence"/>
</dbReference>
<proteinExistence type="predicted"/>
<dbReference type="PANTHER" id="PTHR43799">
    <property type="entry name" value="AMINOTRANSFERASE, PUTATIVE-RELATED"/>
    <property type="match status" value="1"/>
</dbReference>
<comment type="caution">
    <text evidence="2">The sequence shown here is derived from an EMBL/GenBank/DDBJ whole genome shotgun (WGS) entry which is preliminary data.</text>
</comment>
<dbReference type="AlphaFoldDB" id="A0A8H7S0R8"/>
<gene>
    <name evidence="2" type="ORF">INT45_014061</name>
</gene>
<organism evidence="2 3">
    <name type="scientific">Circinella minor</name>
    <dbReference type="NCBI Taxonomy" id="1195481"/>
    <lineage>
        <taxon>Eukaryota</taxon>
        <taxon>Fungi</taxon>
        <taxon>Fungi incertae sedis</taxon>
        <taxon>Mucoromycota</taxon>
        <taxon>Mucoromycotina</taxon>
        <taxon>Mucoromycetes</taxon>
        <taxon>Mucorales</taxon>
        <taxon>Lichtheimiaceae</taxon>
        <taxon>Circinella</taxon>
    </lineage>
</organism>
<evidence type="ECO:0000313" key="3">
    <source>
        <dbReference type="Proteomes" id="UP000646827"/>
    </source>
</evidence>
<dbReference type="EMBL" id="JAEPRB010000134">
    <property type="protein sequence ID" value="KAG2220631.1"/>
    <property type="molecule type" value="Genomic_DNA"/>
</dbReference>
<dbReference type="CDD" id="cd00609">
    <property type="entry name" value="AAT_like"/>
    <property type="match status" value="1"/>
</dbReference>
<dbReference type="Gene3D" id="3.90.1150.10">
    <property type="entry name" value="Aspartate Aminotransferase, domain 1"/>
    <property type="match status" value="1"/>
</dbReference>
<dbReference type="GO" id="GO:0030170">
    <property type="term" value="F:pyridoxal phosphate binding"/>
    <property type="evidence" value="ECO:0007669"/>
    <property type="project" value="InterPro"/>
</dbReference>
<protein>
    <recommendedName>
        <fullName evidence="1">Aminotransferase class I/classII large domain-containing protein</fullName>
    </recommendedName>
</protein>
<sequence>MLADNTKKTEVWDTKTQAFHGGQEHRFLDNFVEDFSVTTNYLGTPRKALEAAREAISEVHHYPAANQEPAKTSLAQFLWPTDYAEHHGRLLLGNGASELIDLVVRKTLLQCIARGVTKPKWKGGPWNVQYREYQRSAENNEFEIMDPTYKEPVDLLCIVNPCNPTGDYFDIESLKTFLKANVVPNGAVLVEISDKVILIPSKSDESMQPWHSKEFRSDSLISSHEFVQEMWEKHQISIHVIHSWTKIWSCTGLRVGSIICPTASHCEALRKIQVPWSVNGPALQFVEAVVQDEEYLNETWENTGRLRAYLIEKLTGLNDKWVYHGKPFLSWIWVDMLTVETAEKAIDLARQAGVPVRSGKPGYSCPTFVRVAVRKEPEVECLIKAWQSL</sequence>
<dbReference type="InterPro" id="IPR015422">
    <property type="entry name" value="PyrdxlP-dep_Trfase_small"/>
</dbReference>
<keyword evidence="3" id="KW-1185">Reference proteome</keyword>
<evidence type="ECO:0000313" key="2">
    <source>
        <dbReference type="EMBL" id="KAG2220631.1"/>
    </source>
</evidence>
<evidence type="ECO:0000259" key="1">
    <source>
        <dbReference type="Pfam" id="PF00155"/>
    </source>
</evidence>
<dbReference type="InterPro" id="IPR004839">
    <property type="entry name" value="Aminotransferase_I/II_large"/>
</dbReference>
<feature type="domain" description="Aminotransferase class I/classII large" evidence="1">
    <location>
        <begin position="39"/>
        <end position="384"/>
    </location>
</feature>
<name>A0A8H7S0R8_9FUNG</name>
<dbReference type="InterPro" id="IPR015424">
    <property type="entry name" value="PyrdxlP-dep_Trfase"/>
</dbReference>
<dbReference type="InterPro" id="IPR015421">
    <property type="entry name" value="PyrdxlP-dep_Trfase_major"/>
</dbReference>
<dbReference type="Gene3D" id="3.40.640.10">
    <property type="entry name" value="Type I PLP-dependent aspartate aminotransferase-like (Major domain)"/>
    <property type="match status" value="1"/>
</dbReference>
<accession>A0A8H7S0R8</accession>
<reference evidence="2 3" key="1">
    <citation type="submission" date="2020-12" db="EMBL/GenBank/DDBJ databases">
        <title>Metabolic potential, ecology and presence of endohyphal bacteria is reflected in genomic diversity of Mucoromycotina.</title>
        <authorList>
            <person name="Muszewska A."/>
            <person name="Okrasinska A."/>
            <person name="Steczkiewicz K."/>
            <person name="Drgas O."/>
            <person name="Orlowska M."/>
            <person name="Perlinska-Lenart U."/>
            <person name="Aleksandrzak-Piekarczyk T."/>
            <person name="Szatraj K."/>
            <person name="Zielenkiewicz U."/>
            <person name="Pilsyk S."/>
            <person name="Malc E."/>
            <person name="Mieczkowski P."/>
            <person name="Kruszewska J.S."/>
            <person name="Biernat P."/>
            <person name="Pawlowska J."/>
        </authorList>
    </citation>
    <scope>NUCLEOTIDE SEQUENCE [LARGE SCALE GENOMIC DNA]</scope>
    <source>
        <strain evidence="2 3">CBS 142.35</strain>
    </source>
</reference>
<dbReference type="PANTHER" id="PTHR43799:SF1">
    <property type="entry name" value="ASPARTATE AMINOTRANSFERASE"/>
    <property type="match status" value="1"/>
</dbReference>
<dbReference type="OrthoDB" id="2108at2759"/>
<dbReference type="SUPFAM" id="SSF53383">
    <property type="entry name" value="PLP-dependent transferases"/>
    <property type="match status" value="1"/>
</dbReference>
<dbReference type="Pfam" id="PF00155">
    <property type="entry name" value="Aminotran_1_2"/>
    <property type="match status" value="1"/>
</dbReference>